<dbReference type="AlphaFoldDB" id="A0A840CBG4"/>
<feature type="transmembrane region" description="Helical" evidence="1">
    <location>
        <begin position="12"/>
        <end position="30"/>
    </location>
</feature>
<gene>
    <name evidence="2" type="ORF">GGR17_002249</name>
</gene>
<accession>A0A840CBG4</accession>
<dbReference type="RefSeq" id="WP_054539047.1">
    <property type="nucleotide sequence ID" value="NZ_JACIEQ010000002.1"/>
</dbReference>
<name>A0A840CBG4_9RHOB</name>
<feature type="transmembrane region" description="Helical" evidence="1">
    <location>
        <begin position="139"/>
        <end position="159"/>
    </location>
</feature>
<keyword evidence="1" id="KW-0812">Transmembrane</keyword>
<keyword evidence="1" id="KW-0472">Membrane</keyword>
<feature type="transmembrane region" description="Helical" evidence="1">
    <location>
        <begin position="110"/>
        <end position="133"/>
    </location>
</feature>
<comment type="caution">
    <text evidence="2">The sequence shown here is derived from an EMBL/GenBank/DDBJ whole genome shotgun (WGS) entry which is preliminary data.</text>
</comment>
<dbReference type="Proteomes" id="UP000585681">
    <property type="component" value="Unassembled WGS sequence"/>
</dbReference>
<sequence>MMVASVASQRLVYRVVFGLLGAVLIFLYLLPLDTTPGRFPGPDLLLCLAFAWVQRRPDFLPPFLLVGVFLMADMLLMRPPGLWTALVLLGAEFLRSRHGGTGELPFPAEWAFTAMVIAAISLVYMLVLSLFAVDHGQPVMALMRAALTIAFYPLVVLFCHHGLTLRRLSPGDVDPHGVPR</sequence>
<protein>
    <submittedName>
        <fullName evidence="2">Rod shape-determining protein MreD</fullName>
    </submittedName>
</protein>
<dbReference type="EMBL" id="JACIEQ010000002">
    <property type="protein sequence ID" value="MBB4022440.1"/>
    <property type="molecule type" value="Genomic_DNA"/>
</dbReference>
<reference evidence="2" key="1">
    <citation type="submission" date="2020-08" db="EMBL/GenBank/DDBJ databases">
        <title>Genomic Encyclopedia of Type Strains, Phase IV (KMG-IV): sequencing the most valuable type-strain genomes for metagenomic binning, comparative biology and taxonomic classification.</title>
        <authorList>
            <person name="Goeker M."/>
        </authorList>
    </citation>
    <scope>NUCLEOTIDE SEQUENCE [LARGE SCALE GENOMIC DNA]</scope>
    <source>
        <strain evidence="2">DSM 105040</strain>
    </source>
</reference>
<evidence type="ECO:0000256" key="1">
    <source>
        <dbReference type="SAM" id="Phobius"/>
    </source>
</evidence>
<keyword evidence="1" id="KW-1133">Transmembrane helix</keyword>
<organism evidence="2 3">
    <name type="scientific">Actibacterium naphthalenivorans</name>
    <dbReference type="NCBI Taxonomy" id="1614693"/>
    <lineage>
        <taxon>Bacteria</taxon>
        <taxon>Pseudomonadati</taxon>
        <taxon>Pseudomonadota</taxon>
        <taxon>Alphaproteobacteria</taxon>
        <taxon>Rhodobacterales</taxon>
        <taxon>Roseobacteraceae</taxon>
        <taxon>Actibacterium</taxon>
    </lineage>
</organism>
<keyword evidence="3" id="KW-1185">Reference proteome</keyword>
<evidence type="ECO:0000313" key="2">
    <source>
        <dbReference type="EMBL" id="MBB4022440.1"/>
    </source>
</evidence>
<evidence type="ECO:0000313" key="3">
    <source>
        <dbReference type="Proteomes" id="UP000585681"/>
    </source>
</evidence>
<proteinExistence type="predicted"/>